<evidence type="ECO:0000256" key="7">
    <source>
        <dbReference type="ARBA" id="ARBA00022801"/>
    </source>
</evidence>
<evidence type="ECO:0000256" key="10">
    <source>
        <dbReference type="SAM" id="MobiDB-lite"/>
    </source>
</evidence>
<reference evidence="14" key="2">
    <citation type="journal article" date="2013" name="Nat. Genet.">
        <title>The genome of the platyfish, Xiphophorus maculatus, provides insights into evolutionary adaptation and several complex traits.</title>
        <authorList>
            <person name="Schartl M."/>
            <person name="Walter R.B."/>
            <person name="Shen Y."/>
            <person name="Garcia T."/>
            <person name="Catchen J."/>
            <person name="Amores A."/>
            <person name="Braasch I."/>
            <person name="Chalopin D."/>
            <person name="Volff J.N."/>
            <person name="Lesch K.P."/>
            <person name="Bisazza A."/>
            <person name="Minx P."/>
            <person name="Hillier L."/>
            <person name="Wilson R.K."/>
            <person name="Fuerstenberg S."/>
            <person name="Boore J."/>
            <person name="Searle S."/>
            <person name="Postlethwait J.H."/>
            <person name="Warren W.C."/>
        </authorList>
    </citation>
    <scope>NUCLEOTIDE SEQUENCE [LARGE SCALE GENOMIC DNA]</scope>
    <source>
        <strain evidence="14">JP 163 A</strain>
    </source>
</reference>
<reference evidence="13" key="3">
    <citation type="submission" date="2025-05" db="UniProtKB">
        <authorList>
            <consortium name="Ensembl"/>
        </authorList>
    </citation>
    <scope>IDENTIFICATION</scope>
    <source>
        <strain evidence="13">JP 163 A</strain>
    </source>
</reference>
<evidence type="ECO:0000256" key="3">
    <source>
        <dbReference type="ARBA" id="ARBA00022679"/>
    </source>
</evidence>
<keyword evidence="4" id="KW-0548">Nucleotidyltransferase</keyword>
<dbReference type="Gene3D" id="3.30.420.10">
    <property type="entry name" value="Ribonuclease H-like superfamily/Ribonuclease H"/>
    <property type="match status" value="1"/>
</dbReference>
<feature type="compositionally biased region" description="Polar residues" evidence="10">
    <location>
        <begin position="1374"/>
        <end position="1389"/>
    </location>
</feature>
<keyword evidence="6" id="KW-0255">Endonuclease</keyword>
<dbReference type="Gene3D" id="3.30.70.270">
    <property type="match status" value="2"/>
</dbReference>
<dbReference type="InterPro" id="IPR012337">
    <property type="entry name" value="RNaseH-like_sf"/>
</dbReference>
<dbReference type="FunFam" id="3.10.20.370:FF:000001">
    <property type="entry name" value="Retrovirus-related Pol polyprotein from transposon 17.6-like protein"/>
    <property type="match status" value="1"/>
</dbReference>
<feature type="region of interest" description="Disordered" evidence="10">
    <location>
        <begin position="622"/>
        <end position="659"/>
    </location>
</feature>
<dbReference type="InterPro" id="IPR041588">
    <property type="entry name" value="Integrase_H2C2"/>
</dbReference>
<dbReference type="GeneTree" id="ENSGT01100000263500"/>
<keyword evidence="5" id="KW-0540">Nuclease</keyword>
<protein>
    <recommendedName>
        <fullName evidence="9">Gypsy retrotransposon integrase-like protein 1</fullName>
        <ecNumber evidence="2">3.1.26.4</ecNumber>
    </recommendedName>
</protein>
<dbReference type="InterPro" id="IPR043128">
    <property type="entry name" value="Rev_trsase/Diguanyl_cyclase"/>
</dbReference>
<dbReference type="Ensembl" id="ENSXMAT00000041798.1">
    <property type="protein sequence ID" value="ENSXMAP00000022861.1"/>
    <property type="gene ID" value="ENSXMAG00000023536.1"/>
</dbReference>
<evidence type="ECO:0000256" key="2">
    <source>
        <dbReference type="ARBA" id="ARBA00012180"/>
    </source>
</evidence>
<dbReference type="SUPFAM" id="SSF56672">
    <property type="entry name" value="DNA/RNA polymerases"/>
    <property type="match status" value="1"/>
</dbReference>
<dbReference type="CDD" id="cd09274">
    <property type="entry name" value="RNase_HI_RT_Ty3"/>
    <property type="match status" value="1"/>
</dbReference>
<feature type="compositionally biased region" description="Basic and acidic residues" evidence="10">
    <location>
        <begin position="1401"/>
        <end position="1410"/>
    </location>
</feature>
<organism evidence="13 14">
    <name type="scientific">Xiphophorus maculatus</name>
    <name type="common">Southern platyfish</name>
    <name type="synonym">Platypoecilus maculatus</name>
    <dbReference type="NCBI Taxonomy" id="8083"/>
    <lineage>
        <taxon>Eukaryota</taxon>
        <taxon>Metazoa</taxon>
        <taxon>Chordata</taxon>
        <taxon>Craniata</taxon>
        <taxon>Vertebrata</taxon>
        <taxon>Euteleostomi</taxon>
        <taxon>Actinopterygii</taxon>
        <taxon>Neopterygii</taxon>
        <taxon>Teleostei</taxon>
        <taxon>Neoteleostei</taxon>
        <taxon>Acanthomorphata</taxon>
        <taxon>Ovalentaria</taxon>
        <taxon>Atherinomorphae</taxon>
        <taxon>Cyprinodontiformes</taxon>
        <taxon>Poeciliidae</taxon>
        <taxon>Poeciliinae</taxon>
        <taxon>Xiphophorus</taxon>
    </lineage>
</organism>
<dbReference type="Gene3D" id="3.10.20.370">
    <property type="match status" value="1"/>
</dbReference>
<evidence type="ECO:0000256" key="9">
    <source>
        <dbReference type="ARBA" id="ARBA00039658"/>
    </source>
</evidence>
<evidence type="ECO:0000256" key="1">
    <source>
        <dbReference type="ARBA" id="ARBA00010879"/>
    </source>
</evidence>
<dbReference type="Pfam" id="PF00665">
    <property type="entry name" value="rve"/>
    <property type="match status" value="1"/>
</dbReference>
<feature type="compositionally biased region" description="Polar residues" evidence="10">
    <location>
        <begin position="643"/>
        <end position="659"/>
    </location>
</feature>
<feature type="domain" description="Integrase catalytic" evidence="12">
    <location>
        <begin position="1013"/>
        <end position="1171"/>
    </location>
</feature>
<dbReference type="GO" id="GO:0004523">
    <property type="term" value="F:RNA-DNA hybrid ribonuclease activity"/>
    <property type="evidence" value="ECO:0007669"/>
    <property type="project" value="UniProtKB-EC"/>
</dbReference>
<name>A0A3B5Q077_XIPMA</name>
<keyword evidence="14" id="KW-1185">Reference proteome</keyword>
<dbReference type="Proteomes" id="UP000002852">
    <property type="component" value="Unassembled WGS sequence"/>
</dbReference>
<dbReference type="PROSITE" id="PS50878">
    <property type="entry name" value="RT_POL"/>
    <property type="match status" value="1"/>
</dbReference>
<evidence type="ECO:0000256" key="8">
    <source>
        <dbReference type="ARBA" id="ARBA00022918"/>
    </source>
</evidence>
<dbReference type="PROSITE" id="PS50994">
    <property type="entry name" value="INTEGRASE"/>
    <property type="match status" value="1"/>
</dbReference>
<reference evidence="14" key="1">
    <citation type="submission" date="2012-01" db="EMBL/GenBank/DDBJ databases">
        <authorList>
            <person name="Walter R."/>
            <person name="Schartl M."/>
            <person name="Warren W."/>
        </authorList>
    </citation>
    <scope>NUCLEOTIDE SEQUENCE [LARGE SCALE GENOMIC DNA]</scope>
    <source>
        <strain evidence="14">JP 163 A</strain>
    </source>
</reference>
<dbReference type="CDD" id="cd01647">
    <property type="entry name" value="RT_LTR"/>
    <property type="match status" value="1"/>
</dbReference>
<evidence type="ECO:0000313" key="14">
    <source>
        <dbReference type="Proteomes" id="UP000002852"/>
    </source>
</evidence>
<dbReference type="Gene3D" id="1.10.340.70">
    <property type="match status" value="1"/>
</dbReference>
<feature type="domain" description="Reverse transcriptase" evidence="11">
    <location>
        <begin position="385"/>
        <end position="564"/>
    </location>
</feature>
<dbReference type="InterPro" id="IPR036397">
    <property type="entry name" value="RNaseH_sf"/>
</dbReference>
<evidence type="ECO:0000259" key="11">
    <source>
        <dbReference type="PROSITE" id="PS50878"/>
    </source>
</evidence>
<dbReference type="GO" id="GO:0003964">
    <property type="term" value="F:RNA-directed DNA polymerase activity"/>
    <property type="evidence" value="ECO:0007669"/>
    <property type="project" value="UniProtKB-KW"/>
</dbReference>
<comment type="similarity">
    <text evidence="1">Belongs to the beta type-B retroviral polymerase family. HERV class-II K(HML-2) pol subfamily.</text>
</comment>
<dbReference type="Pfam" id="PF17917">
    <property type="entry name" value="RT_RNaseH"/>
    <property type="match status" value="1"/>
</dbReference>
<dbReference type="InterPro" id="IPR043502">
    <property type="entry name" value="DNA/RNA_pol_sf"/>
</dbReference>
<sequence>MNPRSRQKLLNLIGKRCIVHCWMDATPVEALWDTGAQACLINEEWRQLHLPHQRVRPLNELLEVDTLIGLAANQTQIPFLGWVEVEFRLGKDSLSAEPLLVPVLVSSDSSVAQQPIIGYNVIEEVLGDNTLKHRKPEVIQNVCGAFAVTVQTAQTIVKLIQTSDSQVDVGLVHTGRSRIKLAAEQITIIHVKVNTGTQFRGEDLLFVPSEDSVLPEGVSVQEGLMTVPTENPGFVSIPISNTNKYNVTLHQRAVLGHLEAVKTAYTVNAQQLNITVGEQQDDPSHRTKPAAAQSLIINSKAEKQKPTQWDPPVDLSHLTESQRQTVRQILREECHAFAYDEGDIGLIPSLKLQITLHDTTPVKKTYMSVPKPLHQEVKEYLQDLLNRGWITQSRSPYASPVVCVRKKDGGLRLCCDYRELNKKSVPDRHPIPRIQDMLDSLTGSSWFSVLDQGKAYHQGFLDEKSQPLTAFITPWGLYQWIRIPFGLSAAPAEFQRSMEECLIGLRDVICQPYLDDNLVHSPSFEDHLNHMRTVLQRYQKHGVKLSPKKCEVFKRRVRFLGRLVSGEGYTMDPAEVAPVQTLKERTPTTVGDLRKMLGFLSYYRTYIPNFSRIAKPLYQLLASPPENQPENPPSGKQKDRRNINTARNKGNLPSNTPIHWTQNHQETINTLIDKLTEPPILGYPDLTQPFILHVDASQEGLGAVLYQRQNNKMVVIGYGSRTLTPPEKNYHMHSGKLEFLALKWAICERFRDYLYHAPHFTVYTDNNPLTYILTTAKLNATGHRWVAQLADFNFTIKYRPGKHNTDADGLSRMPLDINDLLQQCTEEVTQDVISASIQGVTVLQDAPSVWITTAHINTLDLVRDASSPSLPAPLTPEQIRESQKKDPLIKRVMHYKSQDQFPPRGVVKTETADVRVLLRQWRKLYISDDGILYRKAGHTSQLVLPKEHHPLVFRELHKEMGHLGVERTLNLIRDRFYWVRMQQDTEHFVTQVCECLKSKRPQRAARAPLMPIVTTRPFELVSIDFLHLEACKQGYEYILVIMDHYTRFAQAYPTKNKSAKTVVEKLFDDFALRFGFPEKIHHDMGKEFENQLMAQLQRCCHVRGSHTTCYHPQGNGQVERFNRTLLSMLRTLTSAQKSDWKKSLCKMVHAYNCTRSDTTGFAPYYLLYGRSPRLPIDLLFNIQPNETQQSYAEYVKDWQSRMQQAYKIATKTATRESNRGKKGYDKRVYGADLQPGGRVLVRNLSERGGPGKLRSFWEDKVHIITKRRSDISPVYEVVPEGGGKRRVLHRNLLLPCDSLPIDSPEIDSKMTKRTKKTKSNTSPCHLCQREESSDSEMDEEMELVCQFPPAQHNGHRAVSLNPDAEPFTPDQPDQDNASKVNESQANWMNNIPEEEDGGQDMELHQDRPEPSAETATEEEEDAAVPPPAFSYPKRERRRPRMLTYYALGEPTMVELGIKELPVSMIPTGKELWRPWVVPGVKVQS</sequence>
<evidence type="ECO:0000256" key="6">
    <source>
        <dbReference type="ARBA" id="ARBA00022759"/>
    </source>
</evidence>
<dbReference type="Gene3D" id="3.10.10.10">
    <property type="entry name" value="HIV Type 1 Reverse Transcriptase, subunit A, domain 1"/>
    <property type="match status" value="1"/>
</dbReference>
<evidence type="ECO:0000313" key="13">
    <source>
        <dbReference type="Ensembl" id="ENSXMAP00000024520.1"/>
    </source>
</evidence>
<dbReference type="Pfam" id="PF00078">
    <property type="entry name" value="RVT_1"/>
    <property type="match status" value="1"/>
</dbReference>
<dbReference type="PANTHER" id="PTHR37984:SF15">
    <property type="entry name" value="INTEGRASE CATALYTIC DOMAIN-CONTAINING PROTEIN"/>
    <property type="match status" value="1"/>
</dbReference>
<dbReference type="InterPro" id="IPR041373">
    <property type="entry name" value="RT_RNaseH"/>
</dbReference>
<evidence type="ECO:0000256" key="5">
    <source>
        <dbReference type="ARBA" id="ARBA00022722"/>
    </source>
</evidence>
<dbReference type="InterPro" id="IPR001584">
    <property type="entry name" value="Integrase_cat-core"/>
</dbReference>
<evidence type="ECO:0000259" key="12">
    <source>
        <dbReference type="PROSITE" id="PS50994"/>
    </source>
</evidence>
<dbReference type="FunFam" id="3.30.420.10:FF:000032">
    <property type="entry name" value="Retrovirus-related Pol polyprotein from transposon 297-like Protein"/>
    <property type="match status" value="1"/>
</dbReference>
<dbReference type="PANTHER" id="PTHR37984">
    <property type="entry name" value="PROTEIN CBG26694"/>
    <property type="match status" value="1"/>
</dbReference>
<dbReference type="GO" id="GO:0015074">
    <property type="term" value="P:DNA integration"/>
    <property type="evidence" value="ECO:0007669"/>
    <property type="project" value="InterPro"/>
</dbReference>
<dbReference type="InterPro" id="IPR000477">
    <property type="entry name" value="RT_dom"/>
</dbReference>
<dbReference type="Ensembl" id="ENSXMAT00000040563.1">
    <property type="protein sequence ID" value="ENSXMAP00000024520.1"/>
    <property type="gene ID" value="ENSXMAG00000029413.1"/>
</dbReference>
<dbReference type="FunFam" id="1.10.340.70:FF:000001">
    <property type="entry name" value="Retrovirus-related Pol polyprotein from transposon gypsy-like Protein"/>
    <property type="match status" value="1"/>
</dbReference>
<keyword evidence="7" id="KW-0378">Hydrolase</keyword>
<feature type="region of interest" description="Disordered" evidence="10">
    <location>
        <begin position="1304"/>
        <end position="1339"/>
    </location>
</feature>
<keyword evidence="8" id="KW-0695">RNA-directed DNA polymerase</keyword>
<proteinExistence type="inferred from homology"/>
<dbReference type="InterPro" id="IPR050951">
    <property type="entry name" value="Retrovirus_Pol_polyprotein"/>
</dbReference>
<dbReference type="Pfam" id="PF17921">
    <property type="entry name" value="Integrase_H2C2"/>
    <property type="match status" value="1"/>
</dbReference>
<feature type="region of interest" description="Disordered" evidence="10">
    <location>
        <begin position="1353"/>
        <end position="1435"/>
    </location>
</feature>
<accession>A0A3B5Q077</accession>
<keyword evidence="3" id="KW-0808">Transferase</keyword>
<evidence type="ECO:0000256" key="4">
    <source>
        <dbReference type="ARBA" id="ARBA00022695"/>
    </source>
</evidence>
<dbReference type="OMA" id="TAEQHCN"/>
<dbReference type="SUPFAM" id="SSF53098">
    <property type="entry name" value="Ribonuclease H-like"/>
    <property type="match status" value="1"/>
</dbReference>
<dbReference type="GO" id="GO:0003676">
    <property type="term" value="F:nucleic acid binding"/>
    <property type="evidence" value="ECO:0007669"/>
    <property type="project" value="InterPro"/>
</dbReference>
<dbReference type="EC" id="3.1.26.4" evidence="2"/>